<dbReference type="InterPro" id="IPR016024">
    <property type="entry name" value="ARM-type_fold"/>
</dbReference>
<dbReference type="EMBL" id="CP027306">
    <property type="protein sequence ID" value="AXE77048.1"/>
    <property type="molecule type" value="Genomic_DNA"/>
</dbReference>
<dbReference type="GO" id="GO:0016829">
    <property type="term" value="F:lyase activity"/>
    <property type="evidence" value="ECO:0007669"/>
    <property type="project" value="UniProtKB-KW"/>
</dbReference>
<dbReference type="InterPro" id="IPR004155">
    <property type="entry name" value="PBS_lyase_HEAT"/>
</dbReference>
<proteinExistence type="predicted"/>
<protein>
    <submittedName>
        <fullName evidence="2">PBS lyase</fullName>
    </submittedName>
</protein>
<feature type="compositionally biased region" description="Low complexity" evidence="1">
    <location>
        <begin position="1523"/>
        <end position="1536"/>
    </location>
</feature>
<dbReference type="Proteomes" id="UP000252698">
    <property type="component" value="Chromosome"/>
</dbReference>
<gene>
    <name evidence="2" type="ORF">C5746_09090</name>
</gene>
<organism evidence="2">
    <name type="scientific">Streptomyces atratus</name>
    <dbReference type="NCBI Taxonomy" id="1893"/>
    <lineage>
        <taxon>Bacteria</taxon>
        <taxon>Bacillati</taxon>
        <taxon>Actinomycetota</taxon>
        <taxon>Actinomycetes</taxon>
        <taxon>Kitasatosporales</taxon>
        <taxon>Streptomycetaceae</taxon>
        <taxon>Streptomyces</taxon>
    </lineage>
</organism>
<feature type="compositionally biased region" description="Basic and acidic residues" evidence="1">
    <location>
        <begin position="1506"/>
        <end position="1522"/>
    </location>
</feature>
<evidence type="ECO:0000256" key="1">
    <source>
        <dbReference type="SAM" id="MobiDB-lite"/>
    </source>
</evidence>
<accession>A0A2Z5J9M2</accession>
<dbReference type="KEGG" id="sata:C5746_09090"/>
<feature type="region of interest" description="Disordered" evidence="1">
    <location>
        <begin position="1506"/>
        <end position="1536"/>
    </location>
</feature>
<sequence length="1536" mass="164300">MKTPADEQFHDAVRRADTERLSRLLDAQDCPPAVLGRLIRHEDPTLRHMGLVLLNERVTAGRPSDDAERAELAGLLPVALMGPPEADLLLAGLYERLGHCLRGRPRPSWRTAGLPVRARIAWLRSELLDEPAVIRDEVPGELLYQAVRETGITPAHRPAQLVDELADSGDPVLQAEALRLARQGLHAGLLAPALVREDLIGLLGADSDRVVAGALGELTEPWAAMEPLPRGCVSPFLAAGSAGGRPAVADAALAAAARHGHKDLLRQIIDDPDLPPGLRRQGVELLGDLADRDDIGELTAVAAHDPLLFGGPTVTCLRGLHRRGHFVDGPEVPAVIGLALADHSIPPREIATILFTCRKEAFRVLTEAAADDPSGPRRLALLVALAGQGAGELPIGDAIARVLPTACAPGPFLDAIRELRHADAEDAVIALLPSVPAAALDALEAIGGQRTVLALREGLGLDGDTIAPHLYAVRDRALELLWQLTRDPAHRRALLVQLDPVGLPARVAADLGGPDERELALLRSHLNPDEPVAALCRLADHGNAGTLPAIADLLLRIVAEQAALREWGHGQPGGEPVVPQEVLDAVHALGRRLHERGAIRPVCLLGTADAQEAGHALVATMALDLLDRPGLSDRERAILLELLLRAPWAGTRARVHRLLRHRDRHVRKHVIALLARDATGEDAQALSATLIALTTAQDIQTVRQALLALGQAQAHWACTAIAACLDHPNMNIKKTAAEVLVRAGTPAALPKLLFWLGHHDNPGLRGTLVAALRAVLGDAYAATLLAAAEHSRDGRTRELLLAGLDGVLGARSVLALDDQASPVAATLLSLVADGRVGLASGDVKDLAIPQARHGITASAVAQRSSVDSAADRDIRSLVAGGWNPSVALRVAERDAPPHPDRRSDLRPMLTDWLRLAGSRPAARDRLVRFALRICPAPRAAGELTAFARSARVLLDALVDARDEDRHDLIAVLQEAAPMLTGAGRPAVAAAVRALPPAPTTPSRSTLTLLRRLGAVLVRADLDQALASARLGADPWQAQAAVLREAFAAPETTAAPVPAETRAWRAALDDAVRAPDTLEEFRRQDDGRVGSRDRLTALIEVHHGADPEVRAALLDWMTLLQPLDAPPWTITETARAATPLPRHVHIDDLDQPRSAALRERLLDMLGSTDAGRRETAALALAKWPEPEARLPVLRAYLRGHIDIPIGVDLARALRNFDQTELRGEDVLHDRVALAASKLSPWTLEPLVPLLLEWWEHALPAAGPAVGDALRNYPADALARALGDRLDAGAWGFLDLLLDRRLLRTPALTRTCRRLRAEGRDDMADRLLLVEGPLRGPDAAQQDAAALAALRDRPPAAPGGASHRPSRQELLDLARTGTPDQICGALRELAETHAGPDPDRDPGLCDLIGELLNHPRAKVRLRAHRTSRTMLDRGTYLGHTMLLLDDPRPEPTRTAIRTLCHAGWEPAIPAVTGLLAHPHPGVRRAAAEGLVGMSEAAIPALRQAAAHARPDKRSLYTDVLDRLRNSSPSGNMPGPSGD</sequence>
<evidence type="ECO:0000313" key="2">
    <source>
        <dbReference type="EMBL" id="AXE77048.1"/>
    </source>
</evidence>
<name>A0A2Z5J9M2_STRAR</name>
<dbReference type="SMART" id="SM00567">
    <property type="entry name" value="EZ_HEAT"/>
    <property type="match status" value="6"/>
</dbReference>
<dbReference type="Gene3D" id="1.25.10.10">
    <property type="entry name" value="Leucine-rich Repeat Variant"/>
    <property type="match status" value="2"/>
</dbReference>
<dbReference type="InterPro" id="IPR011989">
    <property type="entry name" value="ARM-like"/>
</dbReference>
<keyword evidence="2" id="KW-0456">Lyase</keyword>
<dbReference type="GeneID" id="95518648"/>
<dbReference type="Pfam" id="PF13646">
    <property type="entry name" value="HEAT_2"/>
    <property type="match status" value="2"/>
</dbReference>
<dbReference type="RefSeq" id="WP_114243690.1">
    <property type="nucleotide sequence ID" value="NZ_CP027306.1"/>
</dbReference>
<reference evidence="2" key="1">
    <citation type="journal article" date="2018" name="Front. Microbiol.">
        <title>Genome Sequencing of Streptomyces atratus SCSIOZH16 and Activation Production of Nocardamine via Metabolic Engineering.</title>
        <authorList>
            <person name="Li Y."/>
            <person name="Zhang C."/>
            <person name="Liu C."/>
            <person name="Ju J."/>
            <person name="Ma J."/>
        </authorList>
    </citation>
    <scope>NUCLEOTIDE SEQUENCE [LARGE SCALE GENOMIC DNA]</scope>
    <source>
        <strain evidence="2">SCSIO_ZH16</strain>
    </source>
</reference>
<dbReference type="SUPFAM" id="SSF48371">
    <property type="entry name" value="ARM repeat"/>
    <property type="match status" value="3"/>
</dbReference>